<dbReference type="GO" id="GO:0005874">
    <property type="term" value="C:microtubule"/>
    <property type="evidence" value="ECO:0007669"/>
    <property type="project" value="UniProtKB-KW"/>
</dbReference>
<dbReference type="GO" id="GO:0003777">
    <property type="term" value="F:microtubule motor activity"/>
    <property type="evidence" value="ECO:0007669"/>
    <property type="project" value="InterPro"/>
</dbReference>
<feature type="region of interest" description="Disordered" evidence="11">
    <location>
        <begin position="1"/>
        <end position="119"/>
    </location>
</feature>
<evidence type="ECO:0000259" key="13">
    <source>
        <dbReference type="PROSITE" id="PS50067"/>
    </source>
</evidence>
<keyword evidence="2" id="KW-0963">Cytoplasm</keyword>
<dbReference type="AlphaFoldDB" id="A0AAG5DE14"/>
<feature type="coiled-coil region" evidence="10">
    <location>
        <begin position="579"/>
        <end position="648"/>
    </location>
</feature>
<dbReference type="Gene3D" id="3.40.850.10">
    <property type="entry name" value="Kinesin motor domain"/>
    <property type="match status" value="1"/>
</dbReference>
<dbReference type="SUPFAM" id="SSF49879">
    <property type="entry name" value="SMAD/FHA domain"/>
    <property type="match status" value="1"/>
</dbReference>
<dbReference type="SMART" id="SM00240">
    <property type="entry name" value="FHA"/>
    <property type="match status" value="1"/>
</dbReference>
<keyword evidence="6 10" id="KW-0175">Coiled coil</keyword>
<feature type="region of interest" description="Disordered" evidence="11">
    <location>
        <begin position="1158"/>
        <end position="1183"/>
    </location>
</feature>
<sequence>MNSRTATPKNRFGAAATSSPTKASTPRPVVRPATASKLPTSLLAKRTYLNTSSSESLSGSPARTPKPTPAVSASSSGLVEKSKSSTALNMNNCLTPSSVYRAPPTASKSASKDLGTPRNLLKRAKAREDLLNARTPECFSRISLDSPLAARGRNRSSQSKLDESHRSTKEKDKDKEKDGSMGEMSNLKVAVRIRPLSVKECIDSVANIVHVRNNELSINGGSTADNLGGVEHSFLYDHVFWSCNADDPAYVSQAAVYHTMVHPLLDKAFEGYNTCLFAYGQTGSGKSYSMMGMDLDENYDDAPNPDAGIIPRFCHELFSRINALKGQIHAEVEVSYFEIYNEKIHDLLSVTPTDGGFTVSTPGQGAKRPPLKVREHPVWGPYVVDLSTHPVDTHTSLRNWLAVGNSQRATAATGMNDKSSRSHSIFSVVLNLVEIVHSSDTDDSDRPGGVPTTVKQTKRSKISLVDLAGSERVSQTCASGARLKEGVSINKSLLTLGKVISALADPKRGGNTYIPYRDSVLTWLLRENLGGNSRTVMLATISPASIHLDETLATLRYACQARSIVNRVKVNEDPHDRIIRELRAEVERLQVLRQDYERQKRLSEANQHQQHMQPRKIIIETSVDDGEVEALRQQLAETEQELAKAQRSWRERLQEAEDVRRTEMKLLKRKGLALELSAEQHEPCLVNLAADPMLSGTLLYIIPPGTVRIGRPSSLSAPDIVLEGPLVSPNHCSIENKHGKLYIMPEPNTEYETFVNGELIQERRQLLHGDRLVIGGSHYFRISNPSCPNKSTQVMVDFQLAHQEILREQENRLRRELDAEKQATIARIEAERMAHEQEYEERLASLELEKFKYKCRKELLETEQEALLQSAGKRDIPDGGNGQRAAGGEWDSFECDLMATAESNLAEEIRRIMEHTSEESLAHIQMMVKEASQRCRSVGLEYEFKQTQVWQDEGIFRAMVNIVDRANGRVAEWLPARLEYWLGVVRERDDLTADSMFEHFDLVWNEGADHSASESLLHDSHNSSRISLNLGSVKDAILGRHSLVSNSSVASCGSPGTAHNGAVGSLRKAQGLLKSIFTKPSMNSTDGPEVAGSPSGNARKALFTCPEDNDENMVNNYQNTSASKTVPPWRFDQKASHYLRDLHLATLKLRKLCEKQQDYSSSSSSEVQAMDVDGGEPQERTVPQQDCEETLAMRCLESIADIERSLKTIGSALTEHNIHEATLNATEGGFGRTPKAVRFLLD</sequence>
<evidence type="ECO:0000256" key="3">
    <source>
        <dbReference type="ARBA" id="ARBA00022701"/>
    </source>
</evidence>
<keyword evidence="7 9" id="KW-0505">Motor protein</keyword>
<evidence type="ECO:0000256" key="1">
    <source>
        <dbReference type="ARBA" id="ARBA00004245"/>
    </source>
</evidence>
<feature type="domain" description="FHA" evidence="12">
    <location>
        <begin position="707"/>
        <end position="760"/>
    </location>
</feature>
<dbReference type="GO" id="GO:0007018">
    <property type="term" value="P:microtubule-based movement"/>
    <property type="evidence" value="ECO:0007669"/>
    <property type="project" value="InterPro"/>
</dbReference>
<feature type="domain" description="Kinesin motor" evidence="13">
    <location>
        <begin position="186"/>
        <end position="564"/>
    </location>
</feature>
<evidence type="ECO:0000313" key="14">
    <source>
        <dbReference type="EnsemblMetazoa" id="ENSAATROPP009406"/>
    </source>
</evidence>
<keyword evidence="4 9" id="KW-0547">Nucleotide-binding</keyword>
<feature type="region of interest" description="Disordered" evidence="11">
    <location>
        <begin position="149"/>
        <end position="183"/>
    </location>
</feature>
<dbReference type="PRINTS" id="PR00380">
    <property type="entry name" value="KINESINHEAVY"/>
</dbReference>
<dbReference type="FunFam" id="2.60.200.20:FF:000050">
    <property type="entry name" value="Kinesin-like protein, KLP38B"/>
    <property type="match status" value="1"/>
</dbReference>
<dbReference type="EnsemblMetazoa" id="ENSAATROPT010425">
    <property type="protein sequence ID" value="ENSAATROPP009406"/>
    <property type="gene ID" value="ENSAATROPG008475"/>
</dbReference>
<dbReference type="InterPro" id="IPR032405">
    <property type="entry name" value="Kinesin_assoc"/>
</dbReference>
<organism evidence="14 15">
    <name type="scientific">Anopheles atroparvus</name>
    <name type="common">European mosquito</name>
    <dbReference type="NCBI Taxonomy" id="41427"/>
    <lineage>
        <taxon>Eukaryota</taxon>
        <taxon>Metazoa</taxon>
        <taxon>Ecdysozoa</taxon>
        <taxon>Arthropoda</taxon>
        <taxon>Hexapoda</taxon>
        <taxon>Insecta</taxon>
        <taxon>Pterygota</taxon>
        <taxon>Neoptera</taxon>
        <taxon>Endopterygota</taxon>
        <taxon>Diptera</taxon>
        <taxon>Nematocera</taxon>
        <taxon>Culicoidea</taxon>
        <taxon>Culicidae</taxon>
        <taxon>Anophelinae</taxon>
        <taxon>Anopheles</taxon>
    </lineage>
</organism>
<dbReference type="InterPro" id="IPR036961">
    <property type="entry name" value="Kinesin_motor_dom_sf"/>
</dbReference>
<evidence type="ECO:0000256" key="9">
    <source>
        <dbReference type="PROSITE-ProRule" id="PRU00283"/>
    </source>
</evidence>
<keyword evidence="3" id="KW-0493">Microtubule</keyword>
<feature type="compositionally biased region" description="Basic and acidic residues" evidence="11">
    <location>
        <begin position="160"/>
        <end position="180"/>
    </location>
</feature>
<dbReference type="PANTHER" id="PTHR47117">
    <property type="entry name" value="STAR-RELATED LIPID TRANSFER PROTEIN 9"/>
    <property type="match status" value="1"/>
</dbReference>
<feature type="region of interest" description="Disordered" evidence="11">
    <location>
        <begin position="1078"/>
        <end position="1098"/>
    </location>
</feature>
<dbReference type="InterPro" id="IPR001752">
    <property type="entry name" value="Kinesin_motor_dom"/>
</dbReference>
<feature type="compositionally biased region" description="Low complexity" evidence="11">
    <location>
        <begin position="14"/>
        <end position="28"/>
    </location>
</feature>
<dbReference type="Proteomes" id="UP000075880">
    <property type="component" value="Unassembled WGS sequence"/>
</dbReference>
<feature type="binding site" evidence="9">
    <location>
        <begin position="280"/>
        <end position="287"/>
    </location>
    <ligand>
        <name>ATP</name>
        <dbReference type="ChEBI" id="CHEBI:30616"/>
    </ligand>
</feature>
<dbReference type="SMART" id="SM00129">
    <property type="entry name" value="KISc"/>
    <property type="match status" value="1"/>
</dbReference>
<evidence type="ECO:0000256" key="10">
    <source>
        <dbReference type="SAM" id="Coils"/>
    </source>
</evidence>
<evidence type="ECO:0000313" key="15">
    <source>
        <dbReference type="Proteomes" id="UP000075880"/>
    </source>
</evidence>
<dbReference type="Pfam" id="PF16183">
    <property type="entry name" value="Kinesin_assoc"/>
    <property type="match status" value="1"/>
</dbReference>
<keyword evidence="15" id="KW-1185">Reference proteome</keyword>
<dbReference type="GO" id="GO:0005524">
    <property type="term" value="F:ATP binding"/>
    <property type="evidence" value="ECO:0007669"/>
    <property type="project" value="UniProtKB-UniRule"/>
</dbReference>
<dbReference type="InterPro" id="IPR008984">
    <property type="entry name" value="SMAD_FHA_dom_sf"/>
</dbReference>
<dbReference type="Pfam" id="PF00498">
    <property type="entry name" value="FHA"/>
    <property type="match status" value="1"/>
</dbReference>
<dbReference type="Gene3D" id="2.60.200.20">
    <property type="match status" value="1"/>
</dbReference>
<accession>A0AAG5DE14</accession>
<proteinExistence type="inferred from homology"/>
<dbReference type="PROSITE" id="PS00411">
    <property type="entry name" value="KINESIN_MOTOR_1"/>
    <property type="match status" value="1"/>
</dbReference>
<dbReference type="SUPFAM" id="SSF52540">
    <property type="entry name" value="P-loop containing nucleoside triphosphate hydrolases"/>
    <property type="match status" value="1"/>
</dbReference>
<evidence type="ECO:0000256" key="7">
    <source>
        <dbReference type="ARBA" id="ARBA00023175"/>
    </source>
</evidence>
<evidence type="ECO:0000256" key="8">
    <source>
        <dbReference type="ARBA" id="ARBA00023212"/>
    </source>
</evidence>
<dbReference type="InterPro" id="IPR027417">
    <property type="entry name" value="P-loop_NTPase"/>
</dbReference>
<comment type="subcellular location">
    <subcellularLocation>
        <location evidence="1">Cytoplasm</location>
        <location evidence="1">Cytoskeleton</location>
    </subcellularLocation>
</comment>
<dbReference type="FunFam" id="3.40.850.10:FF:000042">
    <property type="entry name" value="Kinesin family member 14"/>
    <property type="match status" value="1"/>
</dbReference>
<name>A0AAG5DE14_ANOAO</name>
<evidence type="ECO:0008006" key="16">
    <source>
        <dbReference type="Google" id="ProtNLM"/>
    </source>
</evidence>
<dbReference type="Pfam" id="PF00225">
    <property type="entry name" value="Kinesin"/>
    <property type="match status" value="1"/>
</dbReference>
<dbReference type="InterPro" id="IPR000253">
    <property type="entry name" value="FHA_dom"/>
</dbReference>
<evidence type="ECO:0000256" key="4">
    <source>
        <dbReference type="ARBA" id="ARBA00022741"/>
    </source>
</evidence>
<feature type="coiled-coil region" evidence="10">
    <location>
        <begin position="803"/>
        <end position="863"/>
    </location>
</feature>
<evidence type="ECO:0000259" key="12">
    <source>
        <dbReference type="PROSITE" id="PS50006"/>
    </source>
</evidence>
<dbReference type="GO" id="GO:0008017">
    <property type="term" value="F:microtubule binding"/>
    <property type="evidence" value="ECO:0007669"/>
    <property type="project" value="InterPro"/>
</dbReference>
<keyword evidence="5 9" id="KW-0067">ATP-binding</keyword>
<comment type="similarity">
    <text evidence="9">Belongs to the TRAFAC class myosin-kinesin ATPase superfamily. Kinesin family.</text>
</comment>
<dbReference type="PANTHER" id="PTHR47117:SF5">
    <property type="entry name" value="KINESIN-LIKE PROTEIN KIF14"/>
    <property type="match status" value="1"/>
</dbReference>
<keyword evidence="8" id="KW-0206">Cytoskeleton</keyword>
<dbReference type="PROSITE" id="PS50067">
    <property type="entry name" value="KINESIN_MOTOR_2"/>
    <property type="match status" value="1"/>
</dbReference>
<protein>
    <recommendedName>
        <fullName evidence="16">Kinesin motor domain-containing protein</fullName>
    </recommendedName>
</protein>
<dbReference type="PROSITE" id="PS50006">
    <property type="entry name" value="FHA_DOMAIN"/>
    <property type="match status" value="1"/>
</dbReference>
<evidence type="ECO:0000256" key="6">
    <source>
        <dbReference type="ARBA" id="ARBA00023054"/>
    </source>
</evidence>
<dbReference type="InterPro" id="IPR019821">
    <property type="entry name" value="Kinesin_motor_CS"/>
</dbReference>
<reference evidence="14" key="1">
    <citation type="submission" date="2024-04" db="UniProtKB">
        <authorList>
            <consortium name="EnsemblMetazoa"/>
        </authorList>
    </citation>
    <scope>IDENTIFICATION</scope>
    <source>
        <strain evidence="14">EBRO</strain>
    </source>
</reference>
<feature type="compositionally biased region" description="Polar residues" evidence="11">
    <location>
        <begin position="86"/>
        <end position="98"/>
    </location>
</feature>
<evidence type="ECO:0000256" key="5">
    <source>
        <dbReference type="ARBA" id="ARBA00022840"/>
    </source>
</evidence>
<evidence type="ECO:0000256" key="11">
    <source>
        <dbReference type="SAM" id="MobiDB-lite"/>
    </source>
</evidence>
<evidence type="ECO:0000256" key="2">
    <source>
        <dbReference type="ARBA" id="ARBA00022490"/>
    </source>
</evidence>